<reference evidence="1" key="1">
    <citation type="submission" date="2018-02" db="EMBL/GenBank/DDBJ databases">
        <title>Rhizophora mucronata_Transcriptome.</title>
        <authorList>
            <person name="Meera S.P."/>
            <person name="Sreeshan A."/>
            <person name="Augustine A."/>
        </authorList>
    </citation>
    <scope>NUCLEOTIDE SEQUENCE</scope>
    <source>
        <tissue evidence="1">Leaf</tissue>
    </source>
</reference>
<sequence length="40" mass="4561">MTRKGVLVVRIIDTTCSTGQYLESISYGNVDFSCFTRHYV</sequence>
<proteinExistence type="predicted"/>
<name>A0A2P2PCN6_RHIMU</name>
<protein>
    <submittedName>
        <fullName evidence="1">Uncharacterized protein</fullName>
    </submittedName>
</protein>
<evidence type="ECO:0000313" key="1">
    <source>
        <dbReference type="EMBL" id="MBX52496.1"/>
    </source>
</evidence>
<dbReference type="AlphaFoldDB" id="A0A2P2PCN6"/>
<dbReference type="EMBL" id="GGEC01072012">
    <property type="protein sequence ID" value="MBX52496.1"/>
    <property type="molecule type" value="Transcribed_RNA"/>
</dbReference>
<organism evidence="1">
    <name type="scientific">Rhizophora mucronata</name>
    <name type="common">Asiatic mangrove</name>
    <dbReference type="NCBI Taxonomy" id="61149"/>
    <lineage>
        <taxon>Eukaryota</taxon>
        <taxon>Viridiplantae</taxon>
        <taxon>Streptophyta</taxon>
        <taxon>Embryophyta</taxon>
        <taxon>Tracheophyta</taxon>
        <taxon>Spermatophyta</taxon>
        <taxon>Magnoliopsida</taxon>
        <taxon>eudicotyledons</taxon>
        <taxon>Gunneridae</taxon>
        <taxon>Pentapetalae</taxon>
        <taxon>rosids</taxon>
        <taxon>fabids</taxon>
        <taxon>Malpighiales</taxon>
        <taxon>Rhizophoraceae</taxon>
        <taxon>Rhizophora</taxon>
    </lineage>
</organism>
<accession>A0A2P2PCN6</accession>